<dbReference type="InterPro" id="IPR050272">
    <property type="entry name" value="Isochorismatase-like_hydrls"/>
</dbReference>
<dbReference type="InterPro" id="IPR036380">
    <property type="entry name" value="Isochorismatase-like_sf"/>
</dbReference>
<dbReference type="PANTHER" id="PTHR43540">
    <property type="entry name" value="PEROXYUREIDOACRYLATE/UREIDOACRYLATE AMIDOHYDROLASE-RELATED"/>
    <property type="match status" value="1"/>
</dbReference>
<sequence>MRELHNWLRQERCALCIIDVQQDFVPPLSVPGEACEAVRSALENVSRLYQAARQADMCIFFIGLHTSPETDSPVWRKFMRRAGKDPGLTSRLCRAHTAGATFYPLSPSQTDTVIYKHKYSAFLGTDFKQQLINKGITALIICGLTTECCVDTTARDAFQLDYSVFIVSDGCASYRPDFHDAALNILSHHFAITCTTEQVVSFFHNSGRQKNKS</sequence>
<reference evidence="3" key="1">
    <citation type="submission" date="2021-01" db="EMBL/GenBank/DDBJ databases">
        <title>Intestinitalea alba gen. nov., sp. nov., a novel genus of the family Enterobacteriaceae, isolated from the gut of the plastic-eating mealworm Tenebrio molitor L.</title>
        <authorList>
            <person name="Yang Y."/>
        </authorList>
    </citation>
    <scope>NUCLEOTIDE SEQUENCE</scope>
    <source>
        <strain evidence="3">BIT-L3</strain>
    </source>
</reference>
<dbReference type="AlphaFoldDB" id="A0A8K0UZB4"/>
<proteinExistence type="predicted"/>
<comment type="caution">
    <text evidence="3">The sequence shown here is derived from an EMBL/GenBank/DDBJ whole genome shotgun (WGS) entry which is preliminary data.</text>
</comment>
<gene>
    <name evidence="3" type="ORF">JJB97_01945</name>
</gene>
<dbReference type="Gene3D" id="3.40.50.850">
    <property type="entry name" value="Isochorismatase-like"/>
    <property type="match status" value="1"/>
</dbReference>
<protein>
    <submittedName>
        <fullName evidence="3">Cysteine hydrolase</fullName>
    </submittedName>
</protein>
<evidence type="ECO:0000313" key="4">
    <source>
        <dbReference type="Proteomes" id="UP000659047"/>
    </source>
</evidence>
<evidence type="ECO:0000259" key="2">
    <source>
        <dbReference type="Pfam" id="PF00857"/>
    </source>
</evidence>
<organism evidence="3 4">
    <name type="scientific">Tenebrionibacter intestinalis</name>
    <dbReference type="NCBI Taxonomy" id="2799638"/>
    <lineage>
        <taxon>Bacteria</taxon>
        <taxon>Pseudomonadati</taxon>
        <taxon>Pseudomonadota</taxon>
        <taxon>Gammaproteobacteria</taxon>
        <taxon>Enterobacterales</taxon>
        <taxon>Enterobacteriaceae</taxon>
        <taxon>Tenebrionibacter/Tenebrionicola group</taxon>
        <taxon>Tenebrionibacter</taxon>
    </lineage>
</organism>
<dbReference type="EMBL" id="JAEPBH010000003">
    <property type="protein sequence ID" value="MBK4714114.1"/>
    <property type="molecule type" value="Genomic_DNA"/>
</dbReference>
<keyword evidence="1 3" id="KW-0378">Hydrolase</keyword>
<accession>A0A8K0UZB4</accession>
<dbReference type="InterPro" id="IPR000868">
    <property type="entry name" value="Isochorismatase-like_dom"/>
</dbReference>
<dbReference type="CDD" id="cd00431">
    <property type="entry name" value="cysteine_hydrolases"/>
    <property type="match status" value="1"/>
</dbReference>
<dbReference type="PRINTS" id="PR01398">
    <property type="entry name" value="ISCHRISMTASE"/>
</dbReference>
<feature type="domain" description="Isochorismatase-like" evidence="2">
    <location>
        <begin position="13"/>
        <end position="198"/>
    </location>
</feature>
<keyword evidence="4" id="KW-1185">Reference proteome</keyword>
<evidence type="ECO:0000256" key="1">
    <source>
        <dbReference type="ARBA" id="ARBA00022801"/>
    </source>
</evidence>
<name>A0A8K0UZB4_9ENTR</name>
<evidence type="ECO:0000313" key="3">
    <source>
        <dbReference type="EMBL" id="MBK4714114.1"/>
    </source>
</evidence>
<dbReference type="Proteomes" id="UP000659047">
    <property type="component" value="Unassembled WGS sequence"/>
</dbReference>
<dbReference type="SUPFAM" id="SSF52499">
    <property type="entry name" value="Isochorismatase-like hydrolases"/>
    <property type="match status" value="1"/>
</dbReference>
<dbReference type="GO" id="GO:0008908">
    <property type="term" value="F:isochorismatase activity"/>
    <property type="evidence" value="ECO:0007669"/>
    <property type="project" value="InterPro"/>
</dbReference>
<dbReference type="RefSeq" id="WP_238712121.1">
    <property type="nucleotide sequence ID" value="NZ_JAEPBH010000003.1"/>
</dbReference>
<dbReference type="InterPro" id="IPR016291">
    <property type="entry name" value="Isochorismatase"/>
</dbReference>
<dbReference type="Pfam" id="PF00857">
    <property type="entry name" value="Isochorismatase"/>
    <property type="match status" value="1"/>
</dbReference>